<evidence type="ECO:0000313" key="3">
    <source>
        <dbReference type="Proteomes" id="UP000238426"/>
    </source>
</evidence>
<organism evidence="2 3">
    <name type="scientific">Aurantibacter aestuarii</name>
    <dbReference type="NCBI Taxonomy" id="1266046"/>
    <lineage>
        <taxon>Bacteria</taxon>
        <taxon>Pseudomonadati</taxon>
        <taxon>Bacteroidota</taxon>
        <taxon>Flavobacteriia</taxon>
        <taxon>Flavobacteriales</taxon>
        <taxon>Flavobacteriaceae</taxon>
        <taxon>Aurantibacter</taxon>
    </lineage>
</organism>
<feature type="chain" id="PRO_5015436166" evidence="1">
    <location>
        <begin position="25"/>
        <end position="483"/>
    </location>
</feature>
<protein>
    <submittedName>
        <fullName evidence="2">Spore coat protein CotH</fullName>
    </submittedName>
</protein>
<keyword evidence="3" id="KW-1185">Reference proteome</keyword>
<dbReference type="RefSeq" id="WP_106463933.1">
    <property type="nucleotide sequence ID" value="NZ_PXOQ01000010.1"/>
</dbReference>
<reference evidence="2 3" key="1">
    <citation type="submission" date="2018-03" db="EMBL/GenBank/DDBJ databases">
        <title>Mesoflavibacter sp. HG37 and Mesoflavibacter sp. HG96 sp.nov., two marine bacteria isolated from seawater of Western Pacific Ocean.</title>
        <authorList>
            <person name="Cheng H."/>
            <person name="Wu Y.-H."/>
            <person name="Guo L.-L."/>
            <person name="Xu X.-W."/>
        </authorList>
    </citation>
    <scope>NUCLEOTIDE SEQUENCE [LARGE SCALE GENOMIC DNA]</scope>
    <source>
        <strain evidence="2 3">KCTC 32269</strain>
    </source>
</reference>
<keyword evidence="2" id="KW-0167">Capsid protein</keyword>
<evidence type="ECO:0000256" key="1">
    <source>
        <dbReference type="SAM" id="SignalP"/>
    </source>
</evidence>
<dbReference type="PANTHER" id="PTHR40050:SF1">
    <property type="entry name" value="INNER SPORE COAT PROTEIN H"/>
    <property type="match status" value="1"/>
</dbReference>
<sequence>MRLKQHKFSLVSILFCFVFNSACSQSVTAEKDSYGIDQTNKLIVWHVPDLDASLSIGQNVSELVFDSNYKMVSSNTKLSYEQSYKVNANGTDYKLYVTKLPIIQVELDTTTLNSDKKFGANFRYFYQDKAISSAMGIRQRGNLSLTFPKKSYDIEFWNDTISKEKKDLKFEGLRDDDDLILDALYNEPLKVRAQVASELWTEMHKPYYLNEEPDAKSTYRSTYAEVFVNGRYNGVYAMSESVDRKQLKLKKNKDNVVRGELFKANSYAGGPDFKVAGEFNNAFPHYVGFRMEYPVIDYDSHWDDLAKVLDVVVNQSDANFSSNISKDIHINNAIDYYLFINTIGAVDNFGKNYYLAKYNSNEPYFFVPWDLDSSFGLVQNAEKYTVTDRTFSNNLFDRLLAVNPNEYKTKLKERWKTLRESTLAEKAIISRFENYYSEFTAHKIYEREALVWPKKTSNQDDYNYLTEWVQDKLKYLDTYVEQL</sequence>
<gene>
    <name evidence="2" type="ORF">C7H52_10815</name>
</gene>
<name>A0A2T1N6Y1_9FLAO</name>
<dbReference type="EMBL" id="PXOQ01000010">
    <property type="protein sequence ID" value="PSG87367.1"/>
    <property type="molecule type" value="Genomic_DNA"/>
</dbReference>
<proteinExistence type="predicted"/>
<feature type="signal peptide" evidence="1">
    <location>
        <begin position="1"/>
        <end position="24"/>
    </location>
</feature>
<dbReference type="Pfam" id="PF08757">
    <property type="entry name" value="CotH"/>
    <property type="match status" value="1"/>
</dbReference>
<dbReference type="InterPro" id="IPR014867">
    <property type="entry name" value="Spore_coat_CotH_CotH2/3/7"/>
</dbReference>
<accession>A0A2T1N6Y1</accession>
<dbReference type="OrthoDB" id="9803752at2"/>
<keyword evidence="1" id="KW-0732">Signal</keyword>
<dbReference type="PANTHER" id="PTHR40050">
    <property type="entry name" value="INNER SPORE COAT PROTEIN H"/>
    <property type="match status" value="1"/>
</dbReference>
<evidence type="ECO:0000313" key="2">
    <source>
        <dbReference type="EMBL" id="PSG87367.1"/>
    </source>
</evidence>
<keyword evidence="2" id="KW-0946">Virion</keyword>
<dbReference type="Proteomes" id="UP000238426">
    <property type="component" value="Unassembled WGS sequence"/>
</dbReference>
<comment type="caution">
    <text evidence="2">The sequence shown here is derived from an EMBL/GenBank/DDBJ whole genome shotgun (WGS) entry which is preliminary data.</text>
</comment>
<dbReference type="AlphaFoldDB" id="A0A2T1N6Y1"/>